<sequence>MAGVALFVIDIQGEFISVPETAIPHAHRIRDAATEILHRARNEATTRPKIVIVQHAENGPDATMNPGSKSWELVFPCLDGAENEMLVAKTAATANTFESNPSLAATLKSQGVRKIVAFGIQSDKCVRATCRGAVNAGFEVVLLRGAHSTYDNKQTGQSAKEVETEVERQLSTLGVKVVPWDTYKF</sequence>
<evidence type="ECO:0000259" key="3">
    <source>
        <dbReference type="Pfam" id="PF00857"/>
    </source>
</evidence>
<reference evidence="4 5" key="1">
    <citation type="journal article" date="2018" name="Proc. Natl. Acad. Sci. U.S.A.">
        <title>Linking secondary metabolites to gene clusters through genome sequencing of six diverse Aspergillus species.</title>
        <authorList>
            <person name="Kaerboelling I."/>
            <person name="Vesth T.C."/>
            <person name="Frisvad J.C."/>
            <person name="Nybo J.L."/>
            <person name="Theobald S."/>
            <person name="Kuo A."/>
            <person name="Bowyer P."/>
            <person name="Matsuda Y."/>
            <person name="Mondo S."/>
            <person name="Lyhne E.K."/>
            <person name="Kogle M.E."/>
            <person name="Clum A."/>
            <person name="Lipzen A."/>
            <person name="Salamov A."/>
            <person name="Ngan C.Y."/>
            <person name="Daum C."/>
            <person name="Chiniquy J."/>
            <person name="Barry K."/>
            <person name="LaButti K."/>
            <person name="Haridas S."/>
            <person name="Simmons B.A."/>
            <person name="Magnuson J.K."/>
            <person name="Mortensen U.H."/>
            <person name="Larsen T.O."/>
            <person name="Grigoriev I.V."/>
            <person name="Baker S.E."/>
            <person name="Andersen M.R."/>
        </authorList>
    </citation>
    <scope>NUCLEOTIDE SEQUENCE [LARGE SCALE GENOMIC DNA]</scope>
    <source>
        <strain evidence="4 5">IBT 24754</strain>
    </source>
</reference>
<name>A0A2T5M4S0_9EURO</name>
<accession>A0A2T5M4S0</accession>
<evidence type="ECO:0000313" key="4">
    <source>
        <dbReference type="EMBL" id="PTU23531.1"/>
    </source>
</evidence>
<dbReference type="RefSeq" id="XP_040754923.1">
    <property type="nucleotide sequence ID" value="XM_040896880.1"/>
</dbReference>
<comment type="caution">
    <text evidence="4">The sequence shown here is derived from an EMBL/GenBank/DDBJ whole genome shotgun (WGS) entry which is preliminary data.</text>
</comment>
<gene>
    <name evidence="4" type="ORF">P175DRAFT_0500101</name>
</gene>
<dbReference type="PANTHER" id="PTHR43540:SF6">
    <property type="entry name" value="ISOCHORISMATASE-LIKE DOMAIN-CONTAINING PROTEIN"/>
    <property type="match status" value="1"/>
</dbReference>
<dbReference type="Pfam" id="PF00857">
    <property type="entry name" value="Isochorismatase"/>
    <property type="match status" value="1"/>
</dbReference>
<dbReference type="VEuPathDB" id="FungiDB:P175DRAFT_0500101"/>
<dbReference type="Proteomes" id="UP000244073">
    <property type="component" value="Unassembled WGS sequence"/>
</dbReference>
<dbReference type="SUPFAM" id="SSF52499">
    <property type="entry name" value="Isochorismatase-like hydrolases"/>
    <property type="match status" value="1"/>
</dbReference>
<dbReference type="AlphaFoldDB" id="A0A2T5M4S0"/>
<dbReference type="GeneID" id="63813762"/>
<evidence type="ECO:0000313" key="5">
    <source>
        <dbReference type="Proteomes" id="UP000244073"/>
    </source>
</evidence>
<comment type="similarity">
    <text evidence="1">Belongs to the isochorismatase family.</text>
</comment>
<dbReference type="EMBL" id="MSFN02000002">
    <property type="protein sequence ID" value="PTU23531.1"/>
    <property type="molecule type" value="Genomic_DNA"/>
</dbReference>
<dbReference type="InterPro" id="IPR036380">
    <property type="entry name" value="Isochorismatase-like_sf"/>
</dbReference>
<evidence type="ECO:0000256" key="1">
    <source>
        <dbReference type="ARBA" id="ARBA00006336"/>
    </source>
</evidence>
<dbReference type="InterPro" id="IPR050272">
    <property type="entry name" value="Isochorismatase-like_hydrls"/>
</dbReference>
<organism evidence="4 5">
    <name type="scientific">Aspergillus ochraceoroseus IBT 24754</name>
    <dbReference type="NCBI Taxonomy" id="1392256"/>
    <lineage>
        <taxon>Eukaryota</taxon>
        <taxon>Fungi</taxon>
        <taxon>Dikarya</taxon>
        <taxon>Ascomycota</taxon>
        <taxon>Pezizomycotina</taxon>
        <taxon>Eurotiomycetes</taxon>
        <taxon>Eurotiomycetidae</taxon>
        <taxon>Eurotiales</taxon>
        <taxon>Aspergillaceae</taxon>
        <taxon>Aspergillus</taxon>
        <taxon>Aspergillus subgen. Nidulantes</taxon>
    </lineage>
</organism>
<proteinExistence type="inferred from homology"/>
<dbReference type="GO" id="GO:0016787">
    <property type="term" value="F:hydrolase activity"/>
    <property type="evidence" value="ECO:0007669"/>
    <property type="project" value="UniProtKB-KW"/>
</dbReference>
<evidence type="ECO:0000256" key="2">
    <source>
        <dbReference type="ARBA" id="ARBA00022801"/>
    </source>
</evidence>
<dbReference type="Gene3D" id="3.40.50.850">
    <property type="entry name" value="Isochorismatase-like"/>
    <property type="match status" value="1"/>
</dbReference>
<protein>
    <recommendedName>
        <fullName evidence="3">Isochorismatase-like domain-containing protein</fullName>
    </recommendedName>
</protein>
<keyword evidence="2" id="KW-0378">Hydrolase</keyword>
<feature type="domain" description="Isochorismatase-like" evidence="3">
    <location>
        <begin position="5"/>
        <end position="163"/>
    </location>
</feature>
<dbReference type="PANTHER" id="PTHR43540">
    <property type="entry name" value="PEROXYUREIDOACRYLATE/UREIDOACRYLATE AMIDOHYDROLASE-RELATED"/>
    <property type="match status" value="1"/>
</dbReference>
<dbReference type="InterPro" id="IPR000868">
    <property type="entry name" value="Isochorismatase-like_dom"/>
</dbReference>
<dbReference type="OrthoDB" id="245563at2759"/>